<comment type="caution">
    <text evidence="3">The sequence shown here is derived from an EMBL/GenBank/DDBJ whole genome shotgun (WGS) entry which is preliminary data.</text>
</comment>
<evidence type="ECO:0000313" key="3">
    <source>
        <dbReference type="EMBL" id="MBR0657552.1"/>
    </source>
</evidence>
<keyword evidence="1" id="KW-0732">Signal</keyword>
<name>A0AAF1KV01_9PROT</name>
<dbReference type="SUPFAM" id="SSF54427">
    <property type="entry name" value="NTF2-like"/>
    <property type="match status" value="1"/>
</dbReference>
<dbReference type="EMBL" id="JAAEDH010000041">
    <property type="protein sequence ID" value="MBR0657552.1"/>
    <property type="molecule type" value="Genomic_DNA"/>
</dbReference>
<keyword evidence="4" id="KW-1185">Reference proteome</keyword>
<dbReference type="InterPro" id="IPR027843">
    <property type="entry name" value="DUF4440"/>
</dbReference>
<feature type="chain" id="PRO_5042282221" evidence="1">
    <location>
        <begin position="22"/>
        <end position="154"/>
    </location>
</feature>
<evidence type="ECO:0000313" key="4">
    <source>
        <dbReference type="Proteomes" id="UP001196068"/>
    </source>
</evidence>
<organism evidence="3 4">
    <name type="scientific">Plastoroseomonas arctica</name>
    <dbReference type="NCBI Taxonomy" id="1509237"/>
    <lineage>
        <taxon>Bacteria</taxon>
        <taxon>Pseudomonadati</taxon>
        <taxon>Pseudomonadota</taxon>
        <taxon>Alphaproteobacteria</taxon>
        <taxon>Acetobacterales</taxon>
        <taxon>Acetobacteraceae</taxon>
        <taxon>Plastoroseomonas</taxon>
    </lineage>
</organism>
<evidence type="ECO:0000256" key="1">
    <source>
        <dbReference type="SAM" id="SignalP"/>
    </source>
</evidence>
<sequence>MQRRIFLSAIMGLALAGTARAHEVMTLAEAGPIGEEVLAFRASFATVIAARNAARLRDMFTPSYTHTHGSGRVDGRDARVGQLLAGDPVVETAPTSDMSVRVLSRDTVILSAVSPILNTTEGRSYDFRWMQVYVRLDGQWHLAASQATRLPVAA</sequence>
<dbReference type="InterPro" id="IPR032710">
    <property type="entry name" value="NTF2-like_dom_sf"/>
</dbReference>
<feature type="domain" description="DUF4440" evidence="2">
    <location>
        <begin position="39"/>
        <end position="141"/>
    </location>
</feature>
<dbReference type="AlphaFoldDB" id="A0AAF1KV01"/>
<reference evidence="3" key="2">
    <citation type="journal article" date="2021" name="Syst. Appl. Microbiol.">
        <title>Roseomonas hellenica sp. nov., isolated from roots of wild-growing Alkanna tinctoria.</title>
        <authorList>
            <person name="Rat A."/>
            <person name="Naranjo H.D."/>
            <person name="Lebbe L."/>
            <person name="Cnockaert M."/>
            <person name="Krigas N."/>
            <person name="Grigoriadou K."/>
            <person name="Maloupa E."/>
            <person name="Willems A."/>
        </authorList>
    </citation>
    <scope>NUCLEOTIDE SEQUENCE</scope>
    <source>
        <strain evidence="3">LMG 28251</strain>
    </source>
</reference>
<dbReference type="Proteomes" id="UP001196068">
    <property type="component" value="Unassembled WGS sequence"/>
</dbReference>
<dbReference type="Pfam" id="PF14534">
    <property type="entry name" value="DUF4440"/>
    <property type="match status" value="1"/>
</dbReference>
<evidence type="ECO:0000259" key="2">
    <source>
        <dbReference type="Pfam" id="PF14534"/>
    </source>
</evidence>
<feature type="signal peptide" evidence="1">
    <location>
        <begin position="1"/>
        <end position="21"/>
    </location>
</feature>
<proteinExistence type="predicted"/>
<accession>A0AAF1KV01</accession>
<gene>
    <name evidence="3" type="ORF">GXW79_20930</name>
</gene>
<dbReference type="Gene3D" id="3.10.450.50">
    <property type="match status" value="1"/>
</dbReference>
<dbReference type="RefSeq" id="WP_211876412.1">
    <property type="nucleotide sequence ID" value="NZ_JAAEDH010000041.1"/>
</dbReference>
<reference evidence="3" key="1">
    <citation type="submission" date="2020-01" db="EMBL/GenBank/DDBJ databases">
        <authorList>
            <person name="Rat A."/>
        </authorList>
    </citation>
    <scope>NUCLEOTIDE SEQUENCE</scope>
    <source>
        <strain evidence="3">LMG 28251</strain>
    </source>
</reference>
<protein>
    <submittedName>
        <fullName evidence="3">Nuclear transport factor 2 family protein</fullName>
    </submittedName>
</protein>